<dbReference type="InterPro" id="IPR006461">
    <property type="entry name" value="PLAC_motif_containing"/>
</dbReference>
<evidence type="ECO:0000256" key="1">
    <source>
        <dbReference type="ARBA" id="ARBA00009024"/>
    </source>
</evidence>
<keyword evidence="3" id="KW-1185">Reference proteome</keyword>
<dbReference type="AlphaFoldDB" id="A0A8C5DIR2"/>
<organism evidence="2 3">
    <name type="scientific">Gouania willdenowi</name>
    <name type="common">Blunt-snouted clingfish</name>
    <name type="synonym">Lepadogaster willdenowi</name>
    <dbReference type="NCBI Taxonomy" id="441366"/>
    <lineage>
        <taxon>Eukaryota</taxon>
        <taxon>Metazoa</taxon>
        <taxon>Chordata</taxon>
        <taxon>Craniata</taxon>
        <taxon>Vertebrata</taxon>
        <taxon>Euteleostomi</taxon>
        <taxon>Actinopterygii</taxon>
        <taxon>Neopterygii</taxon>
        <taxon>Teleostei</taxon>
        <taxon>Neoteleostei</taxon>
        <taxon>Acanthomorphata</taxon>
        <taxon>Ovalentaria</taxon>
        <taxon>Blenniimorphae</taxon>
        <taxon>Blenniiformes</taxon>
        <taxon>Gobiesocoidei</taxon>
        <taxon>Gobiesocidae</taxon>
        <taxon>Gobiesocinae</taxon>
        <taxon>Gouania</taxon>
    </lineage>
</organism>
<sequence length="163" mass="17887">MAQHQQTAQTPLIDWNTGLLDCFEDVSTCCYGFWCCPCLACTVSGRFGENTCLPLCDIITPAVFSACGIPLFAPPAGITMRASMRNRYGIKGSLCKDIATGCFCTWCSWCQMHRELKERKKVPTVIIMQPQNVVNSHPPPVMINNVIHSPVNYAGQPGVIVTS</sequence>
<evidence type="ECO:0000313" key="3">
    <source>
        <dbReference type="Proteomes" id="UP000694680"/>
    </source>
</evidence>
<reference evidence="2" key="3">
    <citation type="submission" date="2025-09" db="UniProtKB">
        <authorList>
            <consortium name="Ensembl"/>
        </authorList>
    </citation>
    <scope>IDENTIFICATION</scope>
</reference>
<proteinExistence type="inferred from homology"/>
<name>A0A8C5DIR2_GOUWI</name>
<evidence type="ECO:0000313" key="2">
    <source>
        <dbReference type="Ensembl" id="ENSGWIP00000007536.1"/>
    </source>
</evidence>
<reference evidence="2" key="2">
    <citation type="submission" date="2025-08" db="UniProtKB">
        <authorList>
            <consortium name="Ensembl"/>
        </authorList>
    </citation>
    <scope>IDENTIFICATION</scope>
</reference>
<dbReference type="Proteomes" id="UP000694680">
    <property type="component" value="Chromosome 4"/>
</dbReference>
<comment type="similarity">
    <text evidence="1">Belongs to the cornifelin family.</text>
</comment>
<dbReference type="NCBIfam" id="TIGR01571">
    <property type="entry name" value="A_thal_Cys_rich"/>
    <property type="match status" value="1"/>
</dbReference>
<dbReference type="Pfam" id="PF04749">
    <property type="entry name" value="PLAC8"/>
    <property type="match status" value="1"/>
</dbReference>
<reference evidence="2" key="1">
    <citation type="submission" date="2020-06" db="EMBL/GenBank/DDBJ databases">
        <authorList>
            <consortium name="Wellcome Sanger Institute Data Sharing"/>
        </authorList>
    </citation>
    <scope>NUCLEOTIDE SEQUENCE [LARGE SCALE GENOMIC DNA]</scope>
</reference>
<dbReference type="Ensembl" id="ENSGWIT00000008356.1">
    <property type="protein sequence ID" value="ENSGWIP00000007536.1"/>
    <property type="gene ID" value="ENSGWIG00000004316.1"/>
</dbReference>
<accession>A0A8C5DIR2</accession>
<protein>
    <submittedName>
        <fullName evidence="2">Uncharacterized protein</fullName>
    </submittedName>
</protein>
<dbReference type="PANTHER" id="PTHR15907">
    <property type="entry name" value="DUF614 FAMILY PROTEIN-RELATED"/>
    <property type="match status" value="1"/>
</dbReference>